<organism evidence="12 13">
    <name type="scientific">Puccinia striiformis f. sp. tritici PST-78</name>
    <dbReference type="NCBI Taxonomy" id="1165861"/>
    <lineage>
        <taxon>Eukaryota</taxon>
        <taxon>Fungi</taxon>
        <taxon>Dikarya</taxon>
        <taxon>Basidiomycota</taxon>
        <taxon>Pucciniomycotina</taxon>
        <taxon>Pucciniomycetes</taxon>
        <taxon>Pucciniales</taxon>
        <taxon>Pucciniaceae</taxon>
        <taxon>Puccinia</taxon>
    </lineage>
</organism>
<feature type="transmembrane region" description="Helical" evidence="11">
    <location>
        <begin position="6"/>
        <end position="28"/>
    </location>
</feature>
<evidence type="ECO:0000256" key="3">
    <source>
        <dbReference type="ARBA" id="ARBA00009731"/>
    </source>
</evidence>
<evidence type="ECO:0000256" key="1">
    <source>
        <dbReference type="ARBA" id="ARBA00004389"/>
    </source>
</evidence>
<evidence type="ECO:0000256" key="7">
    <source>
        <dbReference type="ARBA" id="ARBA00022824"/>
    </source>
</evidence>
<evidence type="ECO:0000256" key="9">
    <source>
        <dbReference type="ARBA" id="ARBA00023136"/>
    </source>
</evidence>
<evidence type="ECO:0000313" key="13">
    <source>
        <dbReference type="Proteomes" id="UP000054564"/>
    </source>
</evidence>
<comment type="subcellular location">
    <subcellularLocation>
        <location evidence="1 11">Endoplasmic reticulum membrane</location>
        <topology evidence="1 11">Single-pass membrane protein</topology>
    </subcellularLocation>
    <subcellularLocation>
        <location evidence="2">Nucleus membrane</location>
        <topology evidence="2">Single-pass membrane protein</topology>
    </subcellularLocation>
</comment>
<keyword evidence="8 11" id="KW-1133">Transmembrane helix</keyword>
<dbReference type="InterPro" id="IPR013969">
    <property type="entry name" value="Oligosacch_biosynth_Alg14"/>
</dbReference>
<dbReference type="GO" id="GO:0004577">
    <property type="term" value="F:N-acetylglucosaminyldiphosphodolichol N-acetylglucosaminyltransferase activity"/>
    <property type="evidence" value="ECO:0007669"/>
    <property type="project" value="TreeGrafter"/>
</dbReference>
<dbReference type="STRING" id="1165861.A0A0L0UZP1"/>
<reference evidence="13" key="1">
    <citation type="submission" date="2014-03" db="EMBL/GenBank/DDBJ databases">
        <title>The Genome Sequence of Puccinia striiformis f. sp. tritici PST-78.</title>
        <authorList>
            <consortium name="The Broad Institute Genome Sequencing Platform"/>
            <person name="Cuomo C."/>
            <person name="Hulbert S."/>
            <person name="Chen X."/>
            <person name="Walker B."/>
            <person name="Young S.K."/>
            <person name="Zeng Q."/>
            <person name="Gargeya S."/>
            <person name="Fitzgerald M."/>
            <person name="Haas B."/>
            <person name="Abouelleil A."/>
            <person name="Alvarado L."/>
            <person name="Arachchi H.M."/>
            <person name="Berlin A.M."/>
            <person name="Chapman S.B."/>
            <person name="Goldberg J."/>
            <person name="Griggs A."/>
            <person name="Gujja S."/>
            <person name="Hansen M."/>
            <person name="Howarth C."/>
            <person name="Imamovic A."/>
            <person name="Larimer J."/>
            <person name="McCowan C."/>
            <person name="Montmayeur A."/>
            <person name="Murphy C."/>
            <person name="Neiman D."/>
            <person name="Pearson M."/>
            <person name="Priest M."/>
            <person name="Roberts A."/>
            <person name="Saif S."/>
            <person name="Shea T."/>
            <person name="Sisk P."/>
            <person name="Sykes S."/>
            <person name="Wortman J."/>
            <person name="Nusbaum C."/>
            <person name="Birren B."/>
        </authorList>
    </citation>
    <scope>NUCLEOTIDE SEQUENCE [LARGE SCALE GENOMIC DNA]</scope>
    <source>
        <strain evidence="13">race PST-78</strain>
    </source>
</reference>
<dbReference type="Pfam" id="PF08660">
    <property type="entry name" value="Alg14"/>
    <property type="match status" value="1"/>
</dbReference>
<dbReference type="Gene3D" id="3.40.50.2000">
    <property type="entry name" value="Glycogen Phosphorylase B"/>
    <property type="match status" value="1"/>
</dbReference>
<evidence type="ECO:0000256" key="10">
    <source>
        <dbReference type="ARBA" id="ARBA00032062"/>
    </source>
</evidence>
<dbReference type="PANTHER" id="PTHR12154:SF4">
    <property type="entry name" value="UDP-N-ACETYLGLUCOSAMINE TRANSFERASE SUBUNIT ALG14 HOMOLOG"/>
    <property type="match status" value="1"/>
</dbReference>
<dbReference type="GO" id="GO:0031965">
    <property type="term" value="C:nuclear membrane"/>
    <property type="evidence" value="ECO:0007669"/>
    <property type="project" value="UniProtKB-SubCell"/>
</dbReference>
<keyword evidence="9 11" id="KW-0472">Membrane</keyword>
<dbReference type="GO" id="GO:0006488">
    <property type="term" value="P:dolichol-linked oligosaccharide biosynthetic process"/>
    <property type="evidence" value="ECO:0007669"/>
    <property type="project" value="InterPro"/>
</dbReference>
<dbReference type="Proteomes" id="UP000054564">
    <property type="component" value="Unassembled WGS sequence"/>
</dbReference>
<dbReference type="AlphaFoldDB" id="A0A0L0UZP1"/>
<evidence type="ECO:0000256" key="5">
    <source>
        <dbReference type="ARBA" id="ARBA00017467"/>
    </source>
</evidence>
<keyword evidence="7 11" id="KW-0256">Endoplasmic reticulum</keyword>
<comment type="caution">
    <text evidence="12">The sequence shown here is derived from an EMBL/GenBank/DDBJ whole genome shotgun (WGS) entry which is preliminary data.</text>
</comment>
<evidence type="ECO:0000256" key="8">
    <source>
        <dbReference type="ARBA" id="ARBA00022989"/>
    </source>
</evidence>
<keyword evidence="13" id="KW-1185">Reference proteome</keyword>
<comment type="similarity">
    <text evidence="3 11">Belongs to the ALG14 family.</text>
</comment>
<accession>A0A0L0UZP1</accession>
<comment type="function">
    <text evidence="11">Involved in protein N-glycosylation. Essential for the second step of the dolichol-linked oligosaccharide pathway. Anchors the catalytic subunit ALG13 to the ER.</text>
</comment>
<evidence type="ECO:0000256" key="11">
    <source>
        <dbReference type="RuleBase" id="RU362127"/>
    </source>
</evidence>
<proteinExistence type="inferred from homology"/>
<evidence type="ECO:0000256" key="2">
    <source>
        <dbReference type="ARBA" id="ARBA00004590"/>
    </source>
</evidence>
<comment type="subunit">
    <text evidence="4 11">Heterodimer with ALG13 to form a functional enzyme.</text>
</comment>
<keyword evidence="6 11" id="KW-0812">Transmembrane</keyword>
<sequence>MTMLLGLIGQLCGLLSILSLIFLLRLVYVIRSIHRGRSPLHSSGRLQTCRLTVLLGSGGHTGEMIRLLSDLPFDRYTPRTYVISSADALSMSKAIELERIKPVGQYTFLEIPRARRVNQSFSTSIFTTINSLLVCLWCFSIKPNRPPSPVKPQGSAMQQADSGVVILNGPGSSVPIALSVFLPRLITGKPIPKLIYVESLARVKRLSLTGILLLPFVDCFIVQWKVLQTEIHQSKLYQILYCFNLVPAVRFNGWMV</sequence>
<gene>
    <name evidence="11" type="primary">ALG14</name>
    <name evidence="12" type="ORF">PSTG_14183</name>
</gene>
<dbReference type="GO" id="GO:0043541">
    <property type="term" value="C:UDP-N-acetylglucosamine transferase complex"/>
    <property type="evidence" value="ECO:0007669"/>
    <property type="project" value="TreeGrafter"/>
</dbReference>
<protein>
    <recommendedName>
        <fullName evidence="5 11">UDP-N-acetylglucosamine transferase subunit ALG14</fullName>
    </recommendedName>
    <alternativeName>
        <fullName evidence="10 11">Asparagine-linked glycosylation protein 14</fullName>
    </alternativeName>
</protein>
<evidence type="ECO:0000313" key="12">
    <source>
        <dbReference type="EMBL" id="KNE92406.1"/>
    </source>
</evidence>
<dbReference type="PANTHER" id="PTHR12154">
    <property type="entry name" value="GLYCOSYL TRANSFERASE-RELATED"/>
    <property type="match status" value="1"/>
</dbReference>
<evidence type="ECO:0000256" key="6">
    <source>
        <dbReference type="ARBA" id="ARBA00022692"/>
    </source>
</evidence>
<name>A0A0L0UZP1_9BASI</name>
<dbReference type="OrthoDB" id="17098at2759"/>
<dbReference type="EMBL" id="AJIL01000165">
    <property type="protein sequence ID" value="KNE92406.1"/>
    <property type="molecule type" value="Genomic_DNA"/>
</dbReference>
<evidence type="ECO:0000256" key="4">
    <source>
        <dbReference type="ARBA" id="ARBA00011335"/>
    </source>
</evidence>